<sequence length="198" mass="22451">MTERMNRNLKPMIVQYAQENAHSWDRHLSGLALSIRTSVNETTGDTPAYLNFGRDPKSPLDLLITNPGTYEPILPTYISTHRIAQEHNEVRKMQQKNKYDQHSSNLSFEEGQLVWVSIPSVLKHGKLDPLYQGPCRIVQVLSPSSFILHRLADGVSLGATNSDRLKLFYSPNRHRDTLQRNTNGPHSVTPLQPLMSVN</sequence>
<dbReference type="PANTHER" id="PTHR37984:SF5">
    <property type="entry name" value="PROTEIN NYNRIN-LIKE"/>
    <property type="match status" value="1"/>
</dbReference>
<dbReference type="PANTHER" id="PTHR37984">
    <property type="entry name" value="PROTEIN CBG26694"/>
    <property type="match status" value="1"/>
</dbReference>
<dbReference type="InterPro" id="IPR036397">
    <property type="entry name" value="RNaseH_sf"/>
</dbReference>
<name>A0A820SMY1_9BILA</name>
<accession>A0A820SMY1</accession>
<gene>
    <name evidence="2" type="ORF">OVN521_LOCUS38121</name>
</gene>
<dbReference type="AlphaFoldDB" id="A0A820SMY1"/>
<proteinExistence type="predicted"/>
<dbReference type="Proteomes" id="UP000663866">
    <property type="component" value="Unassembled WGS sequence"/>
</dbReference>
<keyword evidence="3" id="KW-1185">Reference proteome</keyword>
<comment type="caution">
    <text evidence="2">The sequence shown here is derived from an EMBL/GenBank/DDBJ whole genome shotgun (WGS) entry which is preliminary data.</text>
</comment>
<feature type="non-terminal residue" evidence="2">
    <location>
        <position position="1"/>
    </location>
</feature>
<protein>
    <submittedName>
        <fullName evidence="2">Uncharacterized protein</fullName>
    </submittedName>
</protein>
<reference evidence="2" key="1">
    <citation type="submission" date="2021-02" db="EMBL/GenBank/DDBJ databases">
        <authorList>
            <person name="Nowell W R."/>
        </authorList>
    </citation>
    <scope>NUCLEOTIDE SEQUENCE</scope>
</reference>
<evidence type="ECO:0000256" key="1">
    <source>
        <dbReference type="SAM" id="MobiDB-lite"/>
    </source>
</evidence>
<dbReference type="Gene3D" id="3.30.420.10">
    <property type="entry name" value="Ribonuclease H-like superfamily/Ribonuclease H"/>
    <property type="match status" value="1"/>
</dbReference>
<dbReference type="InterPro" id="IPR050951">
    <property type="entry name" value="Retrovirus_Pol_polyprotein"/>
</dbReference>
<feature type="compositionally biased region" description="Polar residues" evidence="1">
    <location>
        <begin position="179"/>
        <end position="198"/>
    </location>
</feature>
<evidence type="ECO:0000313" key="2">
    <source>
        <dbReference type="EMBL" id="CAF4455411.1"/>
    </source>
</evidence>
<dbReference type="GO" id="GO:0003676">
    <property type="term" value="F:nucleic acid binding"/>
    <property type="evidence" value="ECO:0007669"/>
    <property type="project" value="InterPro"/>
</dbReference>
<evidence type="ECO:0000313" key="3">
    <source>
        <dbReference type="Proteomes" id="UP000663866"/>
    </source>
</evidence>
<organism evidence="2 3">
    <name type="scientific">Rotaria magnacalcarata</name>
    <dbReference type="NCBI Taxonomy" id="392030"/>
    <lineage>
        <taxon>Eukaryota</taxon>
        <taxon>Metazoa</taxon>
        <taxon>Spiralia</taxon>
        <taxon>Gnathifera</taxon>
        <taxon>Rotifera</taxon>
        <taxon>Eurotatoria</taxon>
        <taxon>Bdelloidea</taxon>
        <taxon>Philodinida</taxon>
        <taxon>Philodinidae</taxon>
        <taxon>Rotaria</taxon>
    </lineage>
</organism>
<feature type="region of interest" description="Disordered" evidence="1">
    <location>
        <begin position="174"/>
        <end position="198"/>
    </location>
</feature>
<dbReference type="EMBL" id="CAJOBG010046892">
    <property type="protein sequence ID" value="CAF4455411.1"/>
    <property type="molecule type" value="Genomic_DNA"/>
</dbReference>